<dbReference type="PANTHER" id="PTHR30383">
    <property type="entry name" value="THIOESTERASE 1/PROTEASE 1/LYSOPHOSPHOLIPASE L1"/>
    <property type="match status" value="1"/>
</dbReference>
<sequence>MASHGNESLLRRLAKKLSISAVALLLAAVGLELVLRAMEPGPFSLFDRYPYVESKPDLHVRHKPGFVGRWDATWYEIDERGFRGEAQPMTFGPDELRVVCLGDSCTFGKGVLDSDTWPRQLEARLDATLDGGGDAVVFNLGLNGAHPRVYRQFLEEHVEELKPNLILIGYNINDFPNTIRAVDEKVFNERTLRTLIPQSVRDGFGRLAMYRKARAVYYDTQKARDWKASEKVASEAASESDDGLAEGVSSEVWDLQRQYLSDIREMAKASEAEVFVFLFPYESQVFLDTYDRTPIVTLSKVCEDLGMSFFDLTDRFRSAARQETPPRQLFLSGDRYHPNAEGYGIVADVILEELIAHDAVGHADRDD</sequence>
<gene>
    <name evidence="2" type="ORF">Poly30_38050</name>
</gene>
<dbReference type="InterPro" id="IPR036514">
    <property type="entry name" value="SGNH_hydro_sf"/>
</dbReference>
<organism evidence="2 3">
    <name type="scientific">Saltatorellus ferox</name>
    <dbReference type="NCBI Taxonomy" id="2528018"/>
    <lineage>
        <taxon>Bacteria</taxon>
        <taxon>Pseudomonadati</taxon>
        <taxon>Planctomycetota</taxon>
        <taxon>Planctomycetia</taxon>
        <taxon>Planctomycetia incertae sedis</taxon>
        <taxon>Saltatorellus</taxon>
    </lineage>
</organism>
<dbReference type="Gene3D" id="3.40.50.1110">
    <property type="entry name" value="SGNH hydrolase"/>
    <property type="match status" value="1"/>
</dbReference>
<keyword evidence="2" id="KW-0378">Hydrolase</keyword>
<dbReference type="InterPro" id="IPR051532">
    <property type="entry name" value="Ester_Hydrolysis_Enzymes"/>
</dbReference>
<dbReference type="InterPro" id="IPR013830">
    <property type="entry name" value="SGNH_hydro"/>
</dbReference>
<dbReference type="EMBL" id="CP036434">
    <property type="protein sequence ID" value="QDV08268.1"/>
    <property type="molecule type" value="Genomic_DNA"/>
</dbReference>
<reference evidence="2 3" key="1">
    <citation type="submission" date="2019-02" db="EMBL/GenBank/DDBJ databases">
        <title>Deep-cultivation of Planctomycetes and their phenomic and genomic characterization uncovers novel biology.</title>
        <authorList>
            <person name="Wiegand S."/>
            <person name="Jogler M."/>
            <person name="Boedeker C."/>
            <person name="Pinto D."/>
            <person name="Vollmers J."/>
            <person name="Rivas-Marin E."/>
            <person name="Kohn T."/>
            <person name="Peeters S.H."/>
            <person name="Heuer A."/>
            <person name="Rast P."/>
            <person name="Oberbeckmann S."/>
            <person name="Bunk B."/>
            <person name="Jeske O."/>
            <person name="Meyerdierks A."/>
            <person name="Storesund J.E."/>
            <person name="Kallscheuer N."/>
            <person name="Luecker S."/>
            <person name="Lage O.M."/>
            <person name="Pohl T."/>
            <person name="Merkel B.J."/>
            <person name="Hornburger P."/>
            <person name="Mueller R.-W."/>
            <person name="Bruemmer F."/>
            <person name="Labrenz M."/>
            <person name="Spormann A.M."/>
            <person name="Op den Camp H."/>
            <person name="Overmann J."/>
            <person name="Amann R."/>
            <person name="Jetten M.S.M."/>
            <person name="Mascher T."/>
            <person name="Medema M.H."/>
            <person name="Devos D.P."/>
            <person name="Kaster A.-K."/>
            <person name="Ovreas L."/>
            <person name="Rohde M."/>
            <person name="Galperin M.Y."/>
            <person name="Jogler C."/>
        </authorList>
    </citation>
    <scope>NUCLEOTIDE SEQUENCE [LARGE SCALE GENOMIC DNA]</scope>
    <source>
        <strain evidence="2 3">Poly30</strain>
    </source>
</reference>
<dbReference type="Proteomes" id="UP000320390">
    <property type="component" value="Chromosome"/>
</dbReference>
<proteinExistence type="predicted"/>
<protein>
    <submittedName>
        <fullName evidence="2">GDSL-like Lipase/Acylhydrolase</fullName>
    </submittedName>
</protein>
<dbReference type="AlphaFoldDB" id="A0A518EW20"/>
<dbReference type="GO" id="GO:0004622">
    <property type="term" value="F:phosphatidylcholine lysophospholipase activity"/>
    <property type="evidence" value="ECO:0007669"/>
    <property type="project" value="TreeGrafter"/>
</dbReference>
<dbReference type="PANTHER" id="PTHR30383:SF5">
    <property type="entry name" value="SGNH HYDROLASE-TYPE ESTERASE DOMAIN-CONTAINING PROTEIN"/>
    <property type="match status" value="1"/>
</dbReference>
<evidence type="ECO:0000313" key="3">
    <source>
        <dbReference type="Proteomes" id="UP000320390"/>
    </source>
</evidence>
<feature type="domain" description="SGNH hydrolase-type esterase" evidence="1">
    <location>
        <begin position="100"/>
        <end position="344"/>
    </location>
</feature>
<evidence type="ECO:0000313" key="2">
    <source>
        <dbReference type="EMBL" id="QDV08268.1"/>
    </source>
</evidence>
<name>A0A518EW20_9BACT</name>
<dbReference type="Pfam" id="PF13472">
    <property type="entry name" value="Lipase_GDSL_2"/>
    <property type="match status" value="1"/>
</dbReference>
<dbReference type="CDD" id="cd00229">
    <property type="entry name" value="SGNH_hydrolase"/>
    <property type="match status" value="1"/>
</dbReference>
<evidence type="ECO:0000259" key="1">
    <source>
        <dbReference type="Pfam" id="PF13472"/>
    </source>
</evidence>
<accession>A0A518EW20</accession>
<keyword evidence="3" id="KW-1185">Reference proteome</keyword>
<dbReference type="SUPFAM" id="SSF52266">
    <property type="entry name" value="SGNH hydrolase"/>
    <property type="match status" value="1"/>
</dbReference>